<dbReference type="Pfam" id="PF03707">
    <property type="entry name" value="MHYT"/>
    <property type="match status" value="1"/>
</dbReference>
<dbReference type="Gene3D" id="3.20.20.450">
    <property type="entry name" value="EAL domain"/>
    <property type="match status" value="1"/>
</dbReference>
<dbReference type="PROSITE" id="PS50887">
    <property type="entry name" value="GGDEF"/>
    <property type="match status" value="1"/>
</dbReference>
<feature type="domain" description="PAS" evidence="2">
    <location>
        <begin position="260"/>
        <end position="330"/>
    </location>
</feature>
<evidence type="ECO:0000259" key="2">
    <source>
        <dbReference type="PROSITE" id="PS50112"/>
    </source>
</evidence>
<dbReference type="InterPro" id="IPR029787">
    <property type="entry name" value="Nucleotide_cyclase"/>
</dbReference>
<dbReference type="Pfam" id="PF08447">
    <property type="entry name" value="PAS_3"/>
    <property type="match status" value="2"/>
</dbReference>
<dbReference type="InterPro" id="IPR000014">
    <property type="entry name" value="PAS"/>
</dbReference>
<evidence type="ECO:0000259" key="5">
    <source>
        <dbReference type="PROSITE" id="PS50887"/>
    </source>
</evidence>
<dbReference type="SMART" id="SM00091">
    <property type="entry name" value="PAS"/>
    <property type="match status" value="2"/>
</dbReference>
<dbReference type="NCBIfam" id="TIGR00254">
    <property type="entry name" value="GGDEF"/>
    <property type="match status" value="1"/>
</dbReference>
<dbReference type="SUPFAM" id="SSF55073">
    <property type="entry name" value="Nucleotide cyclase"/>
    <property type="match status" value="1"/>
</dbReference>
<dbReference type="InterPro" id="IPR035965">
    <property type="entry name" value="PAS-like_dom_sf"/>
</dbReference>
<evidence type="ECO:0000259" key="6">
    <source>
        <dbReference type="PROSITE" id="PS50924"/>
    </source>
</evidence>
<dbReference type="SUPFAM" id="SSF141868">
    <property type="entry name" value="EAL domain-like"/>
    <property type="match status" value="1"/>
</dbReference>
<keyword evidence="1" id="KW-0812">Transmembrane</keyword>
<proteinExistence type="predicted"/>
<feature type="domain" description="MHYT" evidence="6">
    <location>
        <begin position="12"/>
        <end position="196"/>
    </location>
</feature>
<feature type="domain" description="PAC" evidence="3">
    <location>
        <begin position="464"/>
        <end position="516"/>
    </location>
</feature>
<dbReference type="Gene3D" id="3.30.450.20">
    <property type="entry name" value="PAS domain"/>
    <property type="match status" value="2"/>
</dbReference>
<keyword evidence="1" id="KW-1133">Transmembrane helix</keyword>
<sequence length="958" mass="105500">MQTVYETIVHDHDLRFVGLAIGICALSALTGSAIAQYSMKADVSKQRGWLILAAIIAGLGVWSTHFTAMLGYRRDLDIHFDLIVALLSLLLTGAFTLAGGLILHGRERGLLAGAIAGVGVAVAHFVDMHALRLGGIVVHDHLTSALAIAVGLVLTAGAGHLLVRWKDQIFAWPAAAALFAAVVSLHFIAMSGVTIVTVAAPVELDGWIASVDELATMVVAVFLFMLGAAITYTWHSERLSRATAEEQRRLIQTLETLRETQDHHRAYVELNPQIAWVADPKGNVTEIAPLWEELVGLPREAGCGAGWADVVHPDDLPSVEQLWGAAIDAEDPERADVRYRLRMADGSYRWFRARAKPRRDAAGKVVAWYGSLEDVHEQVQGEDALRASEERYRLASRATSDVIWDWSFEEQRATWAGAYKKVLGYPELKDRTDRDWWLDRIHPEDRPRVLTSQSAALEGGAAYWHEEYRFRVASGHWIEIRTRCVIVRNDDGQPVRLVGSMLDITQQKTAEAELNWAAHHDPLTKLPNRTLYQERKRVAIDAAKQDGHCVALIVLDLNNFKELNDTLGHAAGDRVLENTAERLLGSLPEKATVARLGGDEFAIILPELATPNAYAGPMDSVSAALAEPILFGDLRVPVNFTAGVAIWPRDGDDPAELLIAADLALYAAKEQMPGTVLEFTPSLKGAAERRSNMLKLARQALEEDRIIPFYQPKIDLRTGRVMGWEALLRIRSLNNEILPPSEIAAAFLDSEIAVQLTDRMFARVFTDIADWQAAGINPGRIAVNVSAADFRQNALADRLQSHANVAGQSLSAIDIEVTETVLIGQLGPEVSRMLRELRTLGVMVALDDFGTGYASLTHLQEFPVDVIKIDRSFIERIDASDPKATAVIDAVLQMAKRLGMQTVAEGIETVEQARYLRARGCSIGQGYLFDRPLPAADVPRTLSAQSKGQWEFLRLHRP</sequence>
<dbReference type="PROSITE" id="PS50112">
    <property type="entry name" value="PAS"/>
    <property type="match status" value="1"/>
</dbReference>
<dbReference type="Proteomes" id="UP001559025">
    <property type="component" value="Unassembled WGS sequence"/>
</dbReference>
<evidence type="ECO:0000313" key="7">
    <source>
        <dbReference type="EMBL" id="MEX4010607.1"/>
    </source>
</evidence>
<reference evidence="7 8" key="1">
    <citation type="submission" date="2024-01" db="EMBL/GenBank/DDBJ databases">
        <title>New evidence supports the origin of RcGTA from prophage.</title>
        <authorList>
            <person name="Xu Y."/>
            <person name="Liu B."/>
            <person name="Chen F."/>
        </authorList>
    </citation>
    <scope>NUCLEOTIDE SEQUENCE [LARGE SCALE GENOMIC DNA]</scope>
    <source>
        <strain evidence="7 8">CBW1107-2</strain>
    </source>
</reference>
<dbReference type="PROSITE" id="PS50113">
    <property type="entry name" value="PAC"/>
    <property type="match status" value="2"/>
</dbReference>
<dbReference type="InterPro" id="IPR005330">
    <property type="entry name" value="MHYT_dom"/>
</dbReference>
<dbReference type="CDD" id="cd01948">
    <property type="entry name" value="EAL"/>
    <property type="match status" value="1"/>
</dbReference>
<dbReference type="InterPro" id="IPR043128">
    <property type="entry name" value="Rev_trsase/Diguanyl_cyclase"/>
</dbReference>
<accession>A0ABV3X0X4</accession>
<name>A0ABV3X0X4_9HYPH</name>
<dbReference type="SMART" id="SM00086">
    <property type="entry name" value="PAC"/>
    <property type="match status" value="2"/>
</dbReference>
<organism evidence="7 8">
    <name type="scientific">Neoaquamicrobium sediminum</name>
    <dbReference type="NCBI Taxonomy" id="1849104"/>
    <lineage>
        <taxon>Bacteria</taxon>
        <taxon>Pseudomonadati</taxon>
        <taxon>Pseudomonadota</taxon>
        <taxon>Alphaproteobacteria</taxon>
        <taxon>Hyphomicrobiales</taxon>
        <taxon>Phyllobacteriaceae</taxon>
        <taxon>Neoaquamicrobium</taxon>
    </lineage>
</organism>
<dbReference type="InterPro" id="IPR000160">
    <property type="entry name" value="GGDEF_dom"/>
</dbReference>
<evidence type="ECO:0000256" key="1">
    <source>
        <dbReference type="PROSITE-ProRule" id="PRU00244"/>
    </source>
</evidence>
<feature type="transmembrane region" description="Helical" evidence="1">
    <location>
        <begin position="49"/>
        <end position="70"/>
    </location>
</feature>
<keyword evidence="1" id="KW-0472">Membrane</keyword>
<dbReference type="PANTHER" id="PTHR44757:SF2">
    <property type="entry name" value="BIOFILM ARCHITECTURE MAINTENANCE PROTEIN MBAA"/>
    <property type="match status" value="1"/>
</dbReference>
<dbReference type="CDD" id="cd00130">
    <property type="entry name" value="PAS"/>
    <property type="match status" value="2"/>
</dbReference>
<feature type="domain" description="PAC" evidence="3">
    <location>
        <begin position="335"/>
        <end position="387"/>
    </location>
</feature>
<feature type="domain" description="EAL" evidence="4">
    <location>
        <begin position="690"/>
        <end position="946"/>
    </location>
</feature>
<dbReference type="InterPro" id="IPR001610">
    <property type="entry name" value="PAC"/>
</dbReference>
<dbReference type="Pfam" id="PF00563">
    <property type="entry name" value="EAL"/>
    <property type="match status" value="1"/>
</dbReference>
<feature type="transmembrane region" description="Helical" evidence="1">
    <location>
        <begin position="110"/>
        <end position="130"/>
    </location>
</feature>
<evidence type="ECO:0000313" key="8">
    <source>
        <dbReference type="Proteomes" id="UP001559025"/>
    </source>
</evidence>
<dbReference type="Gene3D" id="3.30.70.270">
    <property type="match status" value="1"/>
</dbReference>
<feature type="transmembrane region" description="Helical" evidence="1">
    <location>
        <begin position="82"/>
        <end position="103"/>
    </location>
</feature>
<keyword evidence="8" id="KW-1185">Reference proteome</keyword>
<dbReference type="PROSITE" id="PS50883">
    <property type="entry name" value="EAL"/>
    <property type="match status" value="1"/>
</dbReference>
<feature type="transmembrane region" description="Helical" evidence="1">
    <location>
        <begin position="175"/>
        <end position="202"/>
    </location>
</feature>
<protein>
    <submittedName>
        <fullName evidence="7">EAL domain-containing protein</fullName>
    </submittedName>
</protein>
<gene>
    <name evidence="7" type="ORF">V1479_25190</name>
</gene>
<dbReference type="EMBL" id="JAZHFV010000017">
    <property type="protein sequence ID" value="MEX4010607.1"/>
    <property type="molecule type" value="Genomic_DNA"/>
</dbReference>
<dbReference type="PROSITE" id="PS50924">
    <property type="entry name" value="MHYT"/>
    <property type="match status" value="1"/>
</dbReference>
<evidence type="ECO:0000259" key="3">
    <source>
        <dbReference type="PROSITE" id="PS50113"/>
    </source>
</evidence>
<dbReference type="NCBIfam" id="TIGR00229">
    <property type="entry name" value="sensory_box"/>
    <property type="match status" value="2"/>
</dbReference>
<feature type="domain" description="GGDEF" evidence="5">
    <location>
        <begin position="548"/>
        <end position="681"/>
    </location>
</feature>
<dbReference type="InterPro" id="IPR013655">
    <property type="entry name" value="PAS_fold_3"/>
</dbReference>
<comment type="caution">
    <text evidence="7">The sequence shown here is derived from an EMBL/GenBank/DDBJ whole genome shotgun (WGS) entry which is preliminary data.</text>
</comment>
<dbReference type="RefSeq" id="WP_368805272.1">
    <property type="nucleotide sequence ID" value="NZ_JAZHFV010000017.1"/>
</dbReference>
<dbReference type="SUPFAM" id="SSF55785">
    <property type="entry name" value="PYP-like sensor domain (PAS domain)"/>
    <property type="match status" value="2"/>
</dbReference>
<dbReference type="Pfam" id="PF00990">
    <property type="entry name" value="GGDEF"/>
    <property type="match status" value="1"/>
</dbReference>
<feature type="transmembrane region" description="Helical" evidence="1">
    <location>
        <begin position="16"/>
        <end position="37"/>
    </location>
</feature>
<evidence type="ECO:0000259" key="4">
    <source>
        <dbReference type="PROSITE" id="PS50883"/>
    </source>
</evidence>
<dbReference type="InterPro" id="IPR052155">
    <property type="entry name" value="Biofilm_reg_signaling"/>
</dbReference>
<feature type="transmembrane region" description="Helical" evidence="1">
    <location>
        <begin position="214"/>
        <end position="234"/>
    </location>
</feature>
<dbReference type="SMART" id="SM00267">
    <property type="entry name" value="GGDEF"/>
    <property type="match status" value="1"/>
</dbReference>
<dbReference type="SMART" id="SM00052">
    <property type="entry name" value="EAL"/>
    <property type="match status" value="1"/>
</dbReference>
<feature type="transmembrane region" description="Helical" evidence="1">
    <location>
        <begin position="142"/>
        <end position="163"/>
    </location>
</feature>
<dbReference type="InterPro" id="IPR000700">
    <property type="entry name" value="PAS-assoc_C"/>
</dbReference>
<dbReference type="InterPro" id="IPR001633">
    <property type="entry name" value="EAL_dom"/>
</dbReference>
<dbReference type="InterPro" id="IPR035919">
    <property type="entry name" value="EAL_sf"/>
</dbReference>
<dbReference type="CDD" id="cd01949">
    <property type="entry name" value="GGDEF"/>
    <property type="match status" value="1"/>
</dbReference>
<dbReference type="PANTHER" id="PTHR44757">
    <property type="entry name" value="DIGUANYLATE CYCLASE DGCP"/>
    <property type="match status" value="1"/>
</dbReference>